<dbReference type="Gene3D" id="4.10.280.10">
    <property type="entry name" value="Helix-loop-helix DNA-binding domain"/>
    <property type="match status" value="1"/>
</dbReference>
<dbReference type="FunFam" id="4.10.280.10:FF:000046">
    <property type="entry name" value="Transcription factor bHLH83"/>
    <property type="match status" value="1"/>
</dbReference>
<dbReference type="AlphaFoldDB" id="A0A7J0EJU1"/>
<sequence>MALANDLKPYDSHTGSVQTCTYYSDLFGGSSPAQVSDIFNNHHSPETEKSEGTFAMTRSSSLSSTTPSSTNSSAYIYGEAHSVINFASGNNPLMHSSGSFLSFEQKDQSLKSPNAKVHQQDDYSIWEDNLIHVSNSSLLQDFDSVDQSSIQELGTQELACYNKRPHTGENMEGVKRQCNSATRMPNPKSTPPFSKDPQSIAAKNRRERISERLKTLQELVPNGSKVDLVTMLEKAIGYVKFLQLQVKVLATDEFWPVHGRKALDLCQVKEAIDAILSSQKHTNSSSK</sequence>
<evidence type="ECO:0000313" key="9">
    <source>
        <dbReference type="Proteomes" id="UP000585474"/>
    </source>
</evidence>
<evidence type="ECO:0000313" key="8">
    <source>
        <dbReference type="EMBL" id="GFY86728.1"/>
    </source>
</evidence>
<dbReference type="GO" id="GO:0046983">
    <property type="term" value="F:protein dimerization activity"/>
    <property type="evidence" value="ECO:0007669"/>
    <property type="project" value="InterPro"/>
</dbReference>
<keyword evidence="5" id="KW-0539">Nucleus</keyword>
<dbReference type="OrthoDB" id="687495at2759"/>
<comment type="subcellular location">
    <subcellularLocation>
        <location evidence="1">Nucleus</location>
    </subcellularLocation>
</comment>
<dbReference type="GO" id="GO:0003677">
    <property type="term" value="F:DNA binding"/>
    <property type="evidence" value="ECO:0007669"/>
    <property type="project" value="UniProtKB-KW"/>
</dbReference>
<comment type="caution">
    <text evidence="8">The sequence shown here is derived from an EMBL/GenBank/DDBJ whole genome shotgun (WGS) entry which is preliminary data.</text>
</comment>
<dbReference type="InterPro" id="IPR011598">
    <property type="entry name" value="bHLH_dom"/>
</dbReference>
<dbReference type="GO" id="GO:0003700">
    <property type="term" value="F:DNA-binding transcription factor activity"/>
    <property type="evidence" value="ECO:0007669"/>
    <property type="project" value="InterPro"/>
</dbReference>
<evidence type="ECO:0000256" key="2">
    <source>
        <dbReference type="ARBA" id="ARBA00023015"/>
    </source>
</evidence>
<dbReference type="InterPro" id="IPR045843">
    <property type="entry name" value="IND-like"/>
</dbReference>
<dbReference type="PANTHER" id="PTHR45914">
    <property type="entry name" value="TRANSCRIPTION FACTOR HEC3-RELATED"/>
    <property type="match status" value="1"/>
</dbReference>
<feature type="domain" description="BHLH" evidence="7">
    <location>
        <begin position="193"/>
        <end position="242"/>
    </location>
</feature>
<dbReference type="GO" id="GO:0048766">
    <property type="term" value="P:root hair initiation"/>
    <property type="evidence" value="ECO:0007669"/>
    <property type="project" value="UniProtKB-ARBA"/>
</dbReference>
<evidence type="ECO:0000259" key="7">
    <source>
        <dbReference type="PROSITE" id="PS50888"/>
    </source>
</evidence>
<dbReference type="GO" id="GO:0005634">
    <property type="term" value="C:nucleus"/>
    <property type="evidence" value="ECO:0007669"/>
    <property type="project" value="UniProtKB-SubCell"/>
</dbReference>
<keyword evidence="9" id="KW-1185">Reference proteome</keyword>
<keyword evidence="3" id="KW-0238">DNA-binding</keyword>
<feature type="region of interest" description="Disordered" evidence="6">
    <location>
        <begin position="40"/>
        <end position="70"/>
    </location>
</feature>
<dbReference type="InterPro" id="IPR036638">
    <property type="entry name" value="HLH_DNA-bd_sf"/>
</dbReference>
<dbReference type="Pfam" id="PF00010">
    <property type="entry name" value="HLH"/>
    <property type="match status" value="1"/>
</dbReference>
<dbReference type="CDD" id="cd11454">
    <property type="entry name" value="bHLH_AtIND_like"/>
    <property type="match status" value="1"/>
</dbReference>
<proteinExistence type="predicted"/>
<dbReference type="PROSITE" id="PS50888">
    <property type="entry name" value="BHLH"/>
    <property type="match status" value="1"/>
</dbReference>
<evidence type="ECO:0000256" key="1">
    <source>
        <dbReference type="ARBA" id="ARBA00004123"/>
    </source>
</evidence>
<reference evidence="8 9" key="1">
    <citation type="submission" date="2019-07" db="EMBL/GenBank/DDBJ databases">
        <title>De Novo Assembly of kiwifruit Actinidia rufa.</title>
        <authorList>
            <person name="Sugita-Konishi S."/>
            <person name="Sato K."/>
            <person name="Mori E."/>
            <person name="Abe Y."/>
            <person name="Kisaki G."/>
            <person name="Hamano K."/>
            <person name="Suezawa K."/>
            <person name="Otani M."/>
            <person name="Fukuda T."/>
            <person name="Manabe T."/>
            <person name="Gomi K."/>
            <person name="Tabuchi M."/>
            <person name="Akimitsu K."/>
            <person name="Kataoka I."/>
        </authorList>
    </citation>
    <scope>NUCLEOTIDE SEQUENCE [LARGE SCALE GENOMIC DNA]</scope>
    <source>
        <strain evidence="9">cv. Fuchu</strain>
    </source>
</reference>
<dbReference type="PANTHER" id="PTHR45914:SF59">
    <property type="entry name" value="TRANSCRIPTION FACTOR BHLH83-LIKE"/>
    <property type="match status" value="1"/>
</dbReference>
<dbReference type="SMART" id="SM00353">
    <property type="entry name" value="HLH"/>
    <property type="match status" value="1"/>
</dbReference>
<organism evidence="8 9">
    <name type="scientific">Actinidia rufa</name>
    <dbReference type="NCBI Taxonomy" id="165716"/>
    <lineage>
        <taxon>Eukaryota</taxon>
        <taxon>Viridiplantae</taxon>
        <taxon>Streptophyta</taxon>
        <taxon>Embryophyta</taxon>
        <taxon>Tracheophyta</taxon>
        <taxon>Spermatophyta</taxon>
        <taxon>Magnoliopsida</taxon>
        <taxon>eudicotyledons</taxon>
        <taxon>Gunneridae</taxon>
        <taxon>Pentapetalae</taxon>
        <taxon>asterids</taxon>
        <taxon>Ericales</taxon>
        <taxon>Actinidiaceae</taxon>
        <taxon>Actinidia</taxon>
    </lineage>
</organism>
<dbReference type="EMBL" id="BJWL01000005">
    <property type="protein sequence ID" value="GFY86728.1"/>
    <property type="molecule type" value="Genomic_DNA"/>
</dbReference>
<gene>
    <name evidence="8" type="ORF">Acr_05g0003670</name>
</gene>
<evidence type="ECO:0000256" key="3">
    <source>
        <dbReference type="ARBA" id="ARBA00023125"/>
    </source>
</evidence>
<accession>A0A7J0EJU1</accession>
<keyword evidence="2" id="KW-0805">Transcription regulation</keyword>
<feature type="region of interest" description="Disordered" evidence="6">
    <location>
        <begin position="181"/>
        <end position="201"/>
    </location>
</feature>
<evidence type="ECO:0000256" key="6">
    <source>
        <dbReference type="SAM" id="MobiDB-lite"/>
    </source>
</evidence>
<feature type="compositionally biased region" description="Low complexity" evidence="6">
    <location>
        <begin position="57"/>
        <end position="70"/>
    </location>
</feature>
<evidence type="ECO:0000256" key="4">
    <source>
        <dbReference type="ARBA" id="ARBA00023163"/>
    </source>
</evidence>
<keyword evidence="4" id="KW-0804">Transcription</keyword>
<name>A0A7J0EJU1_9ERIC</name>
<evidence type="ECO:0000256" key="5">
    <source>
        <dbReference type="ARBA" id="ARBA00023242"/>
    </source>
</evidence>
<dbReference type="SUPFAM" id="SSF47459">
    <property type="entry name" value="HLH, helix-loop-helix DNA-binding domain"/>
    <property type="match status" value="1"/>
</dbReference>
<protein>
    <submittedName>
        <fullName evidence="8">Similar to ROOT HAIR DEFECTIVE6</fullName>
    </submittedName>
</protein>
<dbReference type="Proteomes" id="UP000585474">
    <property type="component" value="Unassembled WGS sequence"/>
</dbReference>